<evidence type="ECO:0000313" key="7">
    <source>
        <dbReference type="EMBL" id="MFC3759561.1"/>
    </source>
</evidence>
<evidence type="ECO:0000313" key="8">
    <source>
        <dbReference type="Proteomes" id="UP001595699"/>
    </source>
</evidence>
<dbReference type="PANTHER" id="PTHR43133">
    <property type="entry name" value="RNA POLYMERASE ECF-TYPE SIGMA FACTO"/>
    <property type="match status" value="1"/>
</dbReference>
<evidence type="ECO:0000259" key="6">
    <source>
        <dbReference type="Pfam" id="PF08281"/>
    </source>
</evidence>
<name>A0ABV7Y4P3_9ACTN</name>
<keyword evidence="2" id="KW-0805">Transcription regulation</keyword>
<keyword evidence="4" id="KW-0804">Transcription</keyword>
<gene>
    <name evidence="7" type="ORF">ACFOUW_01800</name>
</gene>
<dbReference type="EMBL" id="JBHRZH010000001">
    <property type="protein sequence ID" value="MFC3759561.1"/>
    <property type="molecule type" value="Genomic_DNA"/>
</dbReference>
<reference evidence="8" key="1">
    <citation type="journal article" date="2019" name="Int. J. Syst. Evol. Microbiol.">
        <title>The Global Catalogue of Microorganisms (GCM) 10K type strain sequencing project: providing services to taxonomists for standard genome sequencing and annotation.</title>
        <authorList>
            <consortium name="The Broad Institute Genomics Platform"/>
            <consortium name="The Broad Institute Genome Sequencing Center for Infectious Disease"/>
            <person name="Wu L."/>
            <person name="Ma J."/>
        </authorList>
    </citation>
    <scope>NUCLEOTIDE SEQUENCE [LARGE SCALE GENOMIC DNA]</scope>
    <source>
        <strain evidence="8">CGMCC 4.7241</strain>
    </source>
</reference>
<dbReference type="Proteomes" id="UP001595699">
    <property type="component" value="Unassembled WGS sequence"/>
</dbReference>
<dbReference type="InterPro" id="IPR013324">
    <property type="entry name" value="RNA_pol_sigma_r3/r4-like"/>
</dbReference>
<dbReference type="Gene3D" id="1.10.1740.10">
    <property type="match status" value="1"/>
</dbReference>
<keyword evidence="3" id="KW-0731">Sigma factor</keyword>
<keyword evidence="8" id="KW-1185">Reference proteome</keyword>
<accession>A0ABV7Y4P3</accession>
<dbReference type="SUPFAM" id="SSF88946">
    <property type="entry name" value="Sigma2 domain of RNA polymerase sigma factors"/>
    <property type="match status" value="1"/>
</dbReference>
<dbReference type="Pfam" id="PF04542">
    <property type="entry name" value="Sigma70_r2"/>
    <property type="match status" value="1"/>
</dbReference>
<dbReference type="InterPro" id="IPR007627">
    <property type="entry name" value="RNA_pol_sigma70_r2"/>
</dbReference>
<dbReference type="Pfam" id="PF08281">
    <property type="entry name" value="Sigma70_r4_2"/>
    <property type="match status" value="1"/>
</dbReference>
<evidence type="ECO:0000256" key="4">
    <source>
        <dbReference type="ARBA" id="ARBA00023163"/>
    </source>
</evidence>
<dbReference type="InterPro" id="IPR036388">
    <property type="entry name" value="WH-like_DNA-bd_sf"/>
</dbReference>
<dbReference type="CDD" id="cd06171">
    <property type="entry name" value="Sigma70_r4"/>
    <property type="match status" value="1"/>
</dbReference>
<dbReference type="InterPro" id="IPR013325">
    <property type="entry name" value="RNA_pol_sigma_r2"/>
</dbReference>
<evidence type="ECO:0000256" key="1">
    <source>
        <dbReference type="ARBA" id="ARBA00010641"/>
    </source>
</evidence>
<comment type="caution">
    <text evidence="7">The sequence shown here is derived from an EMBL/GenBank/DDBJ whole genome shotgun (WGS) entry which is preliminary data.</text>
</comment>
<dbReference type="RefSeq" id="WP_205122061.1">
    <property type="nucleotide sequence ID" value="NZ_JAFBCM010000001.1"/>
</dbReference>
<comment type="similarity">
    <text evidence="1">Belongs to the sigma-70 factor family. ECF subfamily.</text>
</comment>
<dbReference type="InterPro" id="IPR039425">
    <property type="entry name" value="RNA_pol_sigma-70-like"/>
</dbReference>
<evidence type="ECO:0000256" key="2">
    <source>
        <dbReference type="ARBA" id="ARBA00023015"/>
    </source>
</evidence>
<feature type="domain" description="RNA polymerase sigma-70 region 2" evidence="5">
    <location>
        <begin position="32"/>
        <end position="92"/>
    </location>
</feature>
<dbReference type="PANTHER" id="PTHR43133:SF53">
    <property type="entry name" value="ECF RNA POLYMERASE SIGMA-E FACTOR"/>
    <property type="match status" value="1"/>
</dbReference>
<protein>
    <submittedName>
        <fullName evidence="7">RNA polymerase sigma factor</fullName>
    </submittedName>
</protein>
<dbReference type="SUPFAM" id="SSF88659">
    <property type="entry name" value="Sigma3 and sigma4 domains of RNA polymerase sigma factors"/>
    <property type="match status" value="1"/>
</dbReference>
<feature type="domain" description="RNA polymerase sigma factor 70 region 4 type 2" evidence="6">
    <location>
        <begin position="143"/>
        <end position="193"/>
    </location>
</feature>
<dbReference type="Gene3D" id="1.10.10.10">
    <property type="entry name" value="Winged helix-like DNA-binding domain superfamily/Winged helix DNA-binding domain"/>
    <property type="match status" value="1"/>
</dbReference>
<dbReference type="NCBIfam" id="TIGR02937">
    <property type="entry name" value="sigma70-ECF"/>
    <property type="match status" value="1"/>
</dbReference>
<sequence>MDLPPDATLVARLRDGDEAAFALMLDAWSTGMLRLARTFVATHESAAEIVQETWIAVLQGIDGFEGRSSLKTWVYRILVNTAKRHGARERRTIPWSSLVGEDEGPTVDPSRFHTAGPYEGHWREFPHAWPSPEQETLAGETRRQVAAALERLPERQRAVIALRDVEGYSSDEVCAILEISAANQRVLLHRARAFVRAALEGYFATAGEETRT</sequence>
<proteinExistence type="inferred from homology"/>
<evidence type="ECO:0000256" key="3">
    <source>
        <dbReference type="ARBA" id="ARBA00023082"/>
    </source>
</evidence>
<dbReference type="InterPro" id="IPR014284">
    <property type="entry name" value="RNA_pol_sigma-70_dom"/>
</dbReference>
<dbReference type="InterPro" id="IPR013249">
    <property type="entry name" value="RNA_pol_sigma70_r4_t2"/>
</dbReference>
<organism evidence="7 8">
    <name type="scientific">Tenggerimyces flavus</name>
    <dbReference type="NCBI Taxonomy" id="1708749"/>
    <lineage>
        <taxon>Bacteria</taxon>
        <taxon>Bacillati</taxon>
        <taxon>Actinomycetota</taxon>
        <taxon>Actinomycetes</taxon>
        <taxon>Propionibacteriales</taxon>
        <taxon>Nocardioidaceae</taxon>
        <taxon>Tenggerimyces</taxon>
    </lineage>
</organism>
<evidence type="ECO:0000259" key="5">
    <source>
        <dbReference type="Pfam" id="PF04542"/>
    </source>
</evidence>